<dbReference type="GO" id="GO:0008270">
    <property type="term" value="F:zinc ion binding"/>
    <property type="evidence" value="ECO:0007669"/>
    <property type="project" value="UniProtKB-KW"/>
</dbReference>
<keyword evidence="1" id="KW-0479">Metal-binding</keyword>
<proteinExistence type="predicted"/>
<gene>
    <name evidence="3" type="ORF">CPOL0286_LOCUS12512</name>
</gene>
<keyword evidence="1" id="KW-0863">Zinc-finger</keyword>
<evidence type="ECO:0000313" key="3">
    <source>
        <dbReference type="EMBL" id="CAE2238386.1"/>
    </source>
</evidence>
<dbReference type="AlphaFoldDB" id="A0A7S4MS11"/>
<evidence type="ECO:0000259" key="2">
    <source>
        <dbReference type="PROSITE" id="PS50089"/>
    </source>
</evidence>
<reference evidence="3" key="1">
    <citation type="submission" date="2021-01" db="EMBL/GenBank/DDBJ databases">
        <authorList>
            <person name="Corre E."/>
            <person name="Pelletier E."/>
            <person name="Niang G."/>
            <person name="Scheremetjew M."/>
            <person name="Finn R."/>
            <person name="Kale V."/>
            <person name="Holt S."/>
            <person name="Cochrane G."/>
            <person name="Meng A."/>
            <person name="Brown T."/>
            <person name="Cohen L."/>
        </authorList>
    </citation>
    <scope>NUCLEOTIDE SEQUENCE</scope>
    <source>
        <strain evidence="3">UIO037</strain>
    </source>
</reference>
<dbReference type="Gene3D" id="3.30.40.10">
    <property type="entry name" value="Zinc/RING finger domain, C3HC4 (zinc finger)"/>
    <property type="match status" value="1"/>
</dbReference>
<dbReference type="SUPFAM" id="SSF57850">
    <property type="entry name" value="RING/U-box"/>
    <property type="match status" value="1"/>
</dbReference>
<accession>A0A7S4MS11</accession>
<name>A0A7S4MS11_9EUKA</name>
<evidence type="ECO:0000256" key="1">
    <source>
        <dbReference type="PROSITE-ProRule" id="PRU00175"/>
    </source>
</evidence>
<sequence length="195" mass="21487">MPLFFPRSSNTASPGPRSRHDVIRGRLCFGSKPESPVVRQLRGAVTEREIWSPTAQTARLPPVENNVPGLFAQPQPPECPCPIARRPHPSLCHADKYTACCICLDPMESRHQLKCPKCTMRAHSKCLQKWFESSGGGKPPASIPGTDEAPARTCSVATCPNCRAPLDWDTLVIESRRTRMPLSQLLAKPGHMTAR</sequence>
<feature type="domain" description="RING-type" evidence="2">
    <location>
        <begin position="100"/>
        <end position="163"/>
    </location>
</feature>
<keyword evidence="1" id="KW-0862">Zinc</keyword>
<organism evidence="3">
    <name type="scientific">Prymnesium polylepis</name>
    <dbReference type="NCBI Taxonomy" id="72548"/>
    <lineage>
        <taxon>Eukaryota</taxon>
        <taxon>Haptista</taxon>
        <taxon>Haptophyta</taxon>
        <taxon>Prymnesiophyceae</taxon>
        <taxon>Prymnesiales</taxon>
        <taxon>Prymnesiaceae</taxon>
        <taxon>Prymnesium</taxon>
    </lineage>
</organism>
<dbReference type="InterPro" id="IPR001841">
    <property type="entry name" value="Znf_RING"/>
</dbReference>
<dbReference type="InterPro" id="IPR013083">
    <property type="entry name" value="Znf_RING/FYVE/PHD"/>
</dbReference>
<dbReference type="PROSITE" id="PS50089">
    <property type="entry name" value="ZF_RING_2"/>
    <property type="match status" value="1"/>
</dbReference>
<protein>
    <recommendedName>
        <fullName evidence="2">RING-type domain-containing protein</fullName>
    </recommendedName>
</protein>
<dbReference type="EMBL" id="HBKO01027235">
    <property type="protein sequence ID" value="CAE2238386.1"/>
    <property type="molecule type" value="Transcribed_RNA"/>
</dbReference>